<sequence length="492" mass="54171">MKVNVTLVGVLLILGLVDAARRRVRSTTATVVTQTTPASFIDRQFAFAEQPEEIETLWDNFDIQKLDGRSDIWKNVSVNHDEAILGRQYPGLPGNPGDTNELPSPISPPAQPPSTILPPQKPPPGCLGPRGQYPSPKSCANYLNCWDDVVIEQTCPDGLLFNDVTGYCDFASNVNCGDRPPATPKPPLPPGSKHCPDPNGRYRSSTNCSEFYVCVAGRPIKFSCPHGLVYNDILNVCDYPYNVDCKGAATPKPPKPTQPPTQPSRPPSQPSKPPTQPSKPPTQPSQPPTQPSQPPPINPPQPPTYPPQPPTYPPQPPAYPPQPPTNPPQPPIYPQPQPYPPPPPSYPGNPWLSKTETDPWHQRPQASQLEINKEKHKQEAISPDNQLLDNRPVHVATETSSLLNPWTLFQVIPSELMNATCNNGDVHRLNDACTNVVVCRNNKPQMVRCSTSFSYDKPSDSCRPFSVAKCCCYLCNIQLKIRVQAIADKNYQ</sequence>
<evidence type="ECO:0000256" key="1">
    <source>
        <dbReference type="ARBA" id="ARBA00022669"/>
    </source>
</evidence>
<feature type="region of interest" description="Disordered" evidence="6">
    <location>
        <begin position="249"/>
        <end position="364"/>
    </location>
</feature>
<keyword evidence="10" id="KW-1185">Reference proteome</keyword>
<feature type="compositionally biased region" description="Pro residues" evidence="6">
    <location>
        <begin position="251"/>
        <end position="347"/>
    </location>
</feature>
<evidence type="ECO:0000256" key="5">
    <source>
        <dbReference type="ARBA" id="ARBA00023180"/>
    </source>
</evidence>
<evidence type="ECO:0000256" key="7">
    <source>
        <dbReference type="SAM" id="SignalP"/>
    </source>
</evidence>
<keyword evidence="1" id="KW-0147">Chitin-binding</keyword>
<feature type="region of interest" description="Disordered" evidence="6">
    <location>
        <begin position="87"/>
        <end position="130"/>
    </location>
</feature>
<accession>A0A0J7L4I3</accession>
<evidence type="ECO:0000256" key="3">
    <source>
        <dbReference type="ARBA" id="ARBA00022737"/>
    </source>
</evidence>
<dbReference type="GO" id="GO:0008061">
    <property type="term" value="F:chitin binding"/>
    <property type="evidence" value="ECO:0007669"/>
    <property type="project" value="UniProtKB-KW"/>
</dbReference>
<dbReference type="STRING" id="67767.A0A0J7L4I3"/>
<keyword evidence="3" id="KW-0677">Repeat</keyword>
<name>A0A0J7L4I3_LASNI</name>
<dbReference type="InterPro" id="IPR051940">
    <property type="entry name" value="Chitin_bind-dev_reg"/>
</dbReference>
<dbReference type="InterPro" id="IPR002557">
    <property type="entry name" value="Chitin-bd_dom"/>
</dbReference>
<proteinExistence type="predicted"/>
<dbReference type="Gene3D" id="2.170.140.10">
    <property type="entry name" value="Chitin binding domain"/>
    <property type="match status" value="2"/>
</dbReference>
<feature type="signal peptide" evidence="7">
    <location>
        <begin position="1"/>
        <end position="19"/>
    </location>
</feature>
<keyword evidence="2 7" id="KW-0732">Signal</keyword>
<dbReference type="EMBL" id="LBMM01000831">
    <property type="protein sequence ID" value="KMQ97404.1"/>
    <property type="molecule type" value="Genomic_DNA"/>
</dbReference>
<dbReference type="PANTHER" id="PTHR23301">
    <property type="entry name" value="CHITIN BINDING PERITROPHIN-A"/>
    <property type="match status" value="1"/>
</dbReference>
<keyword evidence="9" id="KW-0804">Transcription</keyword>
<dbReference type="GO" id="GO:0000428">
    <property type="term" value="C:DNA-directed RNA polymerase complex"/>
    <property type="evidence" value="ECO:0007669"/>
    <property type="project" value="UniProtKB-KW"/>
</dbReference>
<feature type="compositionally biased region" description="Pro residues" evidence="6">
    <location>
        <begin position="105"/>
        <end position="126"/>
    </location>
</feature>
<feature type="domain" description="Chitin-binding type-2" evidence="8">
    <location>
        <begin position="418"/>
        <end position="470"/>
    </location>
</feature>
<reference evidence="9 10" key="1">
    <citation type="submission" date="2015-04" db="EMBL/GenBank/DDBJ databases">
        <title>Lasius niger genome sequencing.</title>
        <authorList>
            <person name="Konorov E.A."/>
            <person name="Nikitin M.A."/>
            <person name="Kirill M.V."/>
            <person name="Chang P."/>
        </authorList>
    </citation>
    <scope>NUCLEOTIDE SEQUENCE [LARGE SCALE GENOMIC DNA]</scope>
    <source>
        <tissue evidence="9">Whole</tissue>
    </source>
</reference>
<evidence type="ECO:0000256" key="2">
    <source>
        <dbReference type="ARBA" id="ARBA00022729"/>
    </source>
</evidence>
<dbReference type="OrthoDB" id="8197172at2759"/>
<dbReference type="PANTHER" id="PTHR23301:SF98">
    <property type="entry name" value="CHITIN-BINDING TYPE-2 DOMAIN-CONTAINING PROTEIN-RELATED"/>
    <property type="match status" value="1"/>
</dbReference>
<evidence type="ECO:0000259" key="8">
    <source>
        <dbReference type="PROSITE" id="PS50940"/>
    </source>
</evidence>
<dbReference type="InterPro" id="IPR036508">
    <property type="entry name" value="Chitin-bd_dom_sf"/>
</dbReference>
<dbReference type="PaxDb" id="67767-A0A0J7L4I3"/>
<keyword evidence="5" id="KW-0325">Glycoprotein</keyword>
<dbReference type="AlphaFoldDB" id="A0A0J7L4I3"/>
<keyword evidence="9" id="KW-0240">DNA-directed RNA polymerase</keyword>
<feature type="region of interest" description="Disordered" evidence="6">
    <location>
        <begin position="179"/>
        <end position="198"/>
    </location>
</feature>
<evidence type="ECO:0000256" key="4">
    <source>
        <dbReference type="ARBA" id="ARBA00023157"/>
    </source>
</evidence>
<dbReference type="Proteomes" id="UP000036403">
    <property type="component" value="Unassembled WGS sequence"/>
</dbReference>
<dbReference type="PROSITE" id="PS50940">
    <property type="entry name" value="CHIT_BIND_II"/>
    <property type="match status" value="3"/>
</dbReference>
<feature type="domain" description="Chitin-binding type-2" evidence="8">
    <location>
        <begin position="123"/>
        <end position="178"/>
    </location>
</feature>
<comment type="caution">
    <text evidence="9">The sequence shown here is derived from an EMBL/GenBank/DDBJ whole genome shotgun (WGS) entry which is preliminary data.</text>
</comment>
<evidence type="ECO:0000313" key="9">
    <source>
        <dbReference type="EMBL" id="KMQ97404.1"/>
    </source>
</evidence>
<evidence type="ECO:0000313" key="10">
    <source>
        <dbReference type="Proteomes" id="UP000036403"/>
    </source>
</evidence>
<dbReference type="SMART" id="SM00494">
    <property type="entry name" value="ChtBD2"/>
    <property type="match status" value="3"/>
</dbReference>
<keyword evidence="4" id="KW-1015">Disulfide bond</keyword>
<organism evidence="9 10">
    <name type="scientific">Lasius niger</name>
    <name type="common">Black garden ant</name>
    <dbReference type="NCBI Taxonomy" id="67767"/>
    <lineage>
        <taxon>Eukaryota</taxon>
        <taxon>Metazoa</taxon>
        <taxon>Ecdysozoa</taxon>
        <taxon>Arthropoda</taxon>
        <taxon>Hexapoda</taxon>
        <taxon>Insecta</taxon>
        <taxon>Pterygota</taxon>
        <taxon>Neoptera</taxon>
        <taxon>Endopterygota</taxon>
        <taxon>Hymenoptera</taxon>
        <taxon>Apocrita</taxon>
        <taxon>Aculeata</taxon>
        <taxon>Formicoidea</taxon>
        <taxon>Formicidae</taxon>
        <taxon>Formicinae</taxon>
        <taxon>Lasius</taxon>
        <taxon>Lasius</taxon>
    </lineage>
</organism>
<dbReference type="SUPFAM" id="SSF57625">
    <property type="entry name" value="Invertebrate chitin-binding proteins"/>
    <property type="match status" value="2"/>
</dbReference>
<dbReference type="GO" id="GO:0005576">
    <property type="term" value="C:extracellular region"/>
    <property type="evidence" value="ECO:0007669"/>
    <property type="project" value="InterPro"/>
</dbReference>
<evidence type="ECO:0000256" key="6">
    <source>
        <dbReference type="SAM" id="MobiDB-lite"/>
    </source>
</evidence>
<gene>
    <name evidence="9" type="ORF">RF55_2261</name>
</gene>
<dbReference type="Pfam" id="PF01607">
    <property type="entry name" value="CBM_14"/>
    <property type="match status" value="2"/>
</dbReference>
<feature type="domain" description="Chitin-binding type-2" evidence="8">
    <location>
        <begin position="192"/>
        <end position="247"/>
    </location>
</feature>
<feature type="chain" id="PRO_5005290463" evidence="7">
    <location>
        <begin position="20"/>
        <end position="492"/>
    </location>
</feature>
<protein>
    <submittedName>
        <fullName evidence="9">Dna-directed rna polymerase ii subunit rpb1</fullName>
    </submittedName>
</protein>
<feature type="compositionally biased region" description="Pro residues" evidence="6">
    <location>
        <begin position="181"/>
        <end position="190"/>
    </location>
</feature>